<reference evidence="2 3" key="1">
    <citation type="submission" date="2016-03" db="EMBL/GenBank/DDBJ databases">
        <title>EvidentialGene: Evidence-directed Construction of Genes on Genomes.</title>
        <authorList>
            <person name="Gilbert D.G."/>
            <person name="Choi J.-H."/>
            <person name="Mockaitis K."/>
            <person name="Colbourne J."/>
            <person name="Pfrender M."/>
        </authorList>
    </citation>
    <scope>NUCLEOTIDE SEQUENCE [LARGE SCALE GENOMIC DNA]</scope>
    <source>
        <strain evidence="2 3">Xinb3</strain>
        <tissue evidence="2">Complete organism</tissue>
    </source>
</reference>
<name>A0A164W9P0_9CRUS</name>
<feature type="region of interest" description="Disordered" evidence="1">
    <location>
        <begin position="175"/>
        <end position="207"/>
    </location>
</feature>
<protein>
    <submittedName>
        <fullName evidence="2">Putative Copia protein (Gag-int-pol protein)</fullName>
    </submittedName>
</protein>
<keyword evidence="3" id="KW-1185">Reference proteome</keyword>
<dbReference type="Pfam" id="PF14223">
    <property type="entry name" value="Retrotran_gag_2"/>
    <property type="match status" value="1"/>
</dbReference>
<evidence type="ECO:0000256" key="1">
    <source>
        <dbReference type="SAM" id="MobiDB-lite"/>
    </source>
</evidence>
<sequence>MAANFSLEFNENVGNPMLVNGDEIDEWKMRDCYGRFLIFNSCDEVRKLVLLNSRTSNEMWTRLKTQFLQRAADNKHLLHRDFLNLRPTPSQDIVIHIFALESIAAELNDLGVNITEHDLITTIICSLPARFGFLSSSCDNSKDIEVKRVEEEGNHIPSNEIMINALQGFGSQRGSLNRRLRGGRSRGEKQPSLTKRPNNDGEGSDSQRRVDFSLISDCCLSAIEADAIVLDSGASRDMSGERSYFVELSDITPDESSIPVPINTPVIPPQMDRPVALPVQKSLRGLVPKKLFPIEIKGACAVLHSPSLSMSTFISMTFKATSLFYEPKTFTEAMSGAESELWRPATDHEMAAHIKNQTWTLVPLPPGRT</sequence>
<dbReference type="EMBL" id="LRGB01001274">
    <property type="protein sequence ID" value="KZS13081.1"/>
    <property type="molecule type" value="Genomic_DNA"/>
</dbReference>
<dbReference type="Proteomes" id="UP000076858">
    <property type="component" value="Unassembled WGS sequence"/>
</dbReference>
<proteinExistence type="predicted"/>
<dbReference type="OrthoDB" id="8058585at2759"/>
<evidence type="ECO:0000313" key="2">
    <source>
        <dbReference type="EMBL" id="KZS13081.1"/>
    </source>
</evidence>
<evidence type="ECO:0000313" key="3">
    <source>
        <dbReference type="Proteomes" id="UP000076858"/>
    </source>
</evidence>
<comment type="caution">
    <text evidence="2">The sequence shown here is derived from an EMBL/GenBank/DDBJ whole genome shotgun (WGS) entry which is preliminary data.</text>
</comment>
<gene>
    <name evidence="2" type="ORF">APZ42_021820</name>
</gene>
<accession>A0A164W9P0</accession>
<dbReference type="AlphaFoldDB" id="A0A164W9P0"/>
<organism evidence="2 3">
    <name type="scientific">Daphnia magna</name>
    <dbReference type="NCBI Taxonomy" id="35525"/>
    <lineage>
        <taxon>Eukaryota</taxon>
        <taxon>Metazoa</taxon>
        <taxon>Ecdysozoa</taxon>
        <taxon>Arthropoda</taxon>
        <taxon>Crustacea</taxon>
        <taxon>Branchiopoda</taxon>
        <taxon>Diplostraca</taxon>
        <taxon>Cladocera</taxon>
        <taxon>Anomopoda</taxon>
        <taxon>Daphniidae</taxon>
        <taxon>Daphnia</taxon>
    </lineage>
</organism>